<dbReference type="Gene3D" id="1.10.287.950">
    <property type="entry name" value="Methyl-accepting chemotaxis protein"/>
    <property type="match status" value="1"/>
</dbReference>
<evidence type="ECO:0000256" key="6">
    <source>
        <dbReference type="PROSITE-ProRule" id="PRU00284"/>
    </source>
</evidence>
<dbReference type="PROSITE" id="PS50885">
    <property type="entry name" value="HAMP"/>
    <property type="match status" value="1"/>
</dbReference>
<dbReference type="CDD" id="cd11386">
    <property type="entry name" value="MCP_signal"/>
    <property type="match status" value="1"/>
</dbReference>
<evidence type="ECO:0000256" key="7">
    <source>
        <dbReference type="SAM" id="Phobius"/>
    </source>
</evidence>
<comment type="similarity">
    <text evidence="5">Belongs to the methyl-accepting chemotaxis (MCP) protein family.</text>
</comment>
<keyword evidence="3 7" id="KW-0472">Membrane</keyword>
<keyword evidence="2" id="KW-1003">Cell membrane</keyword>
<dbReference type="Pfam" id="PF12729">
    <property type="entry name" value="4HB_MCP_1"/>
    <property type="match status" value="1"/>
</dbReference>
<dbReference type="GO" id="GO:0007165">
    <property type="term" value="P:signal transduction"/>
    <property type="evidence" value="ECO:0007669"/>
    <property type="project" value="UniProtKB-KW"/>
</dbReference>
<sequence length="559" mass="60720">MKITGKLVLSYMILAVIVIGLGLFALTGMKTSNGNTESMYYDGVKSITYLLEMVQLMEDTRVQMISGVAMEDPSRGQNALANIEELNQILEEYSQFGYVQELEPFVHFQENWASFSEIVQQNTVTLDAEQYEITLEGLERGGVAFQAAKNDITELKELSDTVGEQFYQESNNTYKQIQYAIIIFSLIATIIAIIIGIFMGRAIGSPMKKLSNRLREIAQGKLRGDALTSKRKDEIGDLVHATNEMQGQLKELITSVTNASDRVLGSSEELTQSSNEVMQSAEQISTTMEELSSGAESQANHASDLADNMSGFVQKVDQSYNQSGVVAESSNKVMNLTEQGSEMMASSISQMSVIDQLIKDSVISVKGLDNKSKEVTKLVGVIEEIAEQTNLLALNAAIEAARAGEHGKGFAVVADEVRKLAEQVSDSVGEITEIVGSIQSETSGVVGTLQNGYVEVEKGTDQIEKTGHTFQEITASVNEMGGNIRNISEILAEIAASTQEMSTSVEEIASVAEESAAGVEETTASAQQSASTMQEVNASSEELAKLAEELQQYVRRFEV</sequence>
<dbReference type="SUPFAM" id="SSF58104">
    <property type="entry name" value="Methyl-accepting chemotaxis protein (MCP) signaling domain"/>
    <property type="match status" value="1"/>
</dbReference>
<keyword evidence="4 6" id="KW-0807">Transducer</keyword>
<dbReference type="InterPro" id="IPR003660">
    <property type="entry name" value="HAMP_dom"/>
</dbReference>
<dbReference type="GO" id="GO:0005886">
    <property type="term" value="C:plasma membrane"/>
    <property type="evidence" value="ECO:0007669"/>
    <property type="project" value="UniProtKB-SubCell"/>
</dbReference>
<keyword evidence="11" id="KW-1185">Reference proteome</keyword>
<name>A0A7C8GQU1_9BACI</name>
<feature type="domain" description="HAMP" evidence="9">
    <location>
        <begin position="201"/>
        <end position="254"/>
    </location>
</feature>
<evidence type="ECO:0000256" key="1">
    <source>
        <dbReference type="ARBA" id="ARBA00004236"/>
    </source>
</evidence>
<dbReference type="InterPro" id="IPR004090">
    <property type="entry name" value="Chemotax_Me-accpt_rcpt"/>
</dbReference>
<proteinExistence type="inferred from homology"/>
<protein>
    <submittedName>
        <fullName evidence="10">Methyl-accepting chemotaxis protein</fullName>
    </submittedName>
</protein>
<gene>
    <name evidence="10" type="ORF">F9U64_21115</name>
</gene>
<dbReference type="SMART" id="SM00304">
    <property type="entry name" value="HAMP"/>
    <property type="match status" value="1"/>
</dbReference>
<dbReference type="EMBL" id="WEID01000120">
    <property type="protein sequence ID" value="KAB8125969.1"/>
    <property type="molecule type" value="Genomic_DNA"/>
</dbReference>
<keyword evidence="7" id="KW-0812">Transmembrane</keyword>
<dbReference type="Gene3D" id="6.10.340.10">
    <property type="match status" value="1"/>
</dbReference>
<dbReference type="InterPro" id="IPR024478">
    <property type="entry name" value="HlyB_4HB_MCP"/>
</dbReference>
<organism evidence="10 11">
    <name type="scientific">Gracilibacillus oryzae</name>
    <dbReference type="NCBI Taxonomy" id="1672701"/>
    <lineage>
        <taxon>Bacteria</taxon>
        <taxon>Bacillati</taxon>
        <taxon>Bacillota</taxon>
        <taxon>Bacilli</taxon>
        <taxon>Bacillales</taxon>
        <taxon>Bacillaceae</taxon>
        <taxon>Gracilibacillus</taxon>
    </lineage>
</organism>
<evidence type="ECO:0000313" key="11">
    <source>
        <dbReference type="Proteomes" id="UP000480246"/>
    </source>
</evidence>
<reference evidence="10 11" key="1">
    <citation type="submission" date="2019-10" db="EMBL/GenBank/DDBJ databases">
        <title>Gracilibacillus sp. nov. isolated from rice seeds.</title>
        <authorList>
            <person name="He S."/>
        </authorList>
    </citation>
    <scope>NUCLEOTIDE SEQUENCE [LARGE SCALE GENOMIC DNA]</scope>
    <source>
        <strain evidence="10 11">TD8</strain>
    </source>
</reference>
<feature type="transmembrane region" description="Helical" evidence="7">
    <location>
        <begin position="179"/>
        <end position="203"/>
    </location>
</feature>
<comment type="subcellular location">
    <subcellularLocation>
        <location evidence="1">Cell membrane</location>
    </subcellularLocation>
</comment>
<dbReference type="Pfam" id="PF00672">
    <property type="entry name" value="HAMP"/>
    <property type="match status" value="1"/>
</dbReference>
<feature type="domain" description="Methyl-accepting transducer" evidence="8">
    <location>
        <begin position="273"/>
        <end position="509"/>
    </location>
</feature>
<dbReference type="Pfam" id="PF00015">
    <property type="entry name" value="MCPsignal"/>
    <property type="match status" value="1"/>
</dbReference>
<dbReference type="RefSeq" id="WP_153406854.1">
    <property type="nucleotide sequence ID" value="NZ_ML762454.1"/>
</dbReference>
<dbReference type="PANTHER" id="PTHR32089:SF112">
    <property type="entry name" value="LYSOZYME-LIKE PROTEIN-RELATED"/>
    <property type="match status" value="1"/>
</dbReference>
<accession>A0A7C8GQU1</accession>
<evidence type="ECO:0000259" key="8">
    <source>
        <dbReference type="PROSITE" id="PS50111"/>
    </source>
</evidence>
<dbReference type="OrthoDB" id="9804712at2"/>
<dbReference type="SMART" id="SM00283">
    <property type="entry name" value="MA"/>
    <property type="match status" value="1"/>
</dbReference>
<dbReference type="CDD" id="cd06225">
    <property type="entry name" value="HAMP"/>
    <property type="match status" value="1"/>
</dbReference>
<keyword evidence="7" id="KW-1133">Transmembrane helix</keyword>
<dbReference type="GO" id="GO:0006935">
    <property type="term" value="P:chemotaxis"/>
    <property type="evidence" value="ECO:0007669"/>
    <property type="project" value="InterPro"/>
</dbReference>
<dbReference type="Proteomes" id="UP000480246">
    <property type="component" value="Unassembled WGS sequence"/>
</dbReference>
<dbReference type="AlphaFoldDB" id="A0A7C8GQU1"/>
<dbReference type="InterPro" id="IPR004089">
    <property type="entry name" value="MCPsignal_dom"/>
</dbReference>
<dbReference type="PRINTS" id="PR00260">
    <property type="entry name" value="CHEMTRNSDUCR"/>
</dbReference>
<feature type="transmembrane region" description="Helical" evidence="7">
    <location>
        <begin position="7"/>
        <end position="29"/>
    </location>
</feature>
<dbReference type="GO" id="GO:0004888">
    <property type="term" value="F:transmembrane signaling receptor activity"/>
    <property type="evidence" value="ECO:0007669"/>
    <property type="project" value="InterPro"/>
</dbReference>
<dbReference type="PROSITE" id="PS50111">
    <property type="entry name" value="CHEMOTAXIS_TRANSDUC_2"/>
    <property type="match status" value="1"/>
</dbReference>
<evidence type="ECO:0000256" key="5">
    <source>
        <dbReference type="ARBA" id="ARBA00029447"/>
    </source>
</evidence>
<evidence type="ECO:0000256" key="2">
    <source>
        <dbReference type="ARBA" id="ARBA00022475"/>
    </source>
</evidence>
<evidence type="ECO:0000256" key="4">
    <source>
        <dbReference type="ARBA" id="ARBA00023224"/>
    </source>
</evidence>
<dbReference type="PANTHER" id="PTHR32089">
    <property type="entry name" value="METHYL-ACCEPTING CHEMOTAXIS PROTEIN MCPB"/>
    <property type="match status" value="1"/>
</dbReference>
<evidence type="ECO:0000259" key="9">
    <source>
        <dbReference type="PROSITE" id="PS50885"/>
    </source>
</evidence>
<evidence type="ECO:0000313" key="10">
    <source>
        <dbReference type="EMBL" id="KAB8125969.1"/>
    </source>
</evidence>
<comment type="caution">
    <text evidence="10">The sequence shown here is derived from an EMBL/GenBank/DDBJ whole genome shotgun (WGS) entry which is preliminary data.</text>
</comment>
<evidence type="ECO:0000256" key="3">
    <source>
        <dbReference type="ARBA" id="ARBA00023136"/>
    </source>
</evidence>